<reference evidence="2" key="1">
    <citation type="submission" date="2014-07" db="EMBL/GenBank/DDBJ databases">
        <authorList>
            <person name="Monot Marc"/>
        </authorList>
    </citation>
    <scope>NUCLEOTIDE SEQUENCE</scope>
    <source>
        <strain evidence="4">7032989</strain>
        <strain evidence="3">7032994</strain>
    </source>
</reference>
<organism evidence="2">
    <name type="scientific">Clostridioides difficile</name>
    <name type="common">Peptoclostridium difficile</name>
    <dbReference type="NCBI Taxonomy" id="1496"/>
    <lineage>
        <taxon>Bacteria</taxon>
        <taxon>Bacillati</taxon>
        <taxon>Bacillota</taxon>
        <taxon>Clostridia</taxon>
        <taxon>Peptostreptococcales</taxon>
        <taxon>Peptostreptococcaceae</taxon>
        <taxon>Clostridioides</taxon>
    </lineage>
</organism>
<keyword evidence="1" id="KW-1133">Transmembrane helix</keyword>
<evidence type="ECO:0000256" key="1">
    <source>
        <dbReference type="SAM" id="Phobius"/>
    </source>
</evidence>
<evidence type="ECO:0000313" key="4">
    <source>
        <dbReference type="EMBL" id="CDT81172.1"/>
    </source>
</evidence>
<gene>
    <name evidence="4" type="ORF">BN1095_820002</name>
    <name evidence="2" type="ORF">BN1096_250014</name>
    <name evidence="3" type="ORF">BN1097_240013</name>
</gene>
<keyword evidence="1" id="KW-0472">Membrane</keyword>
<name>A0A031WC34_CLODI</name>
<dbReference type="EMBL" id="LK932359">
    <property type="protein sequence ID" value="CDS83998.1"/>
    <property type="molecule type" value="Genomic_DNA"/>
</dbReference>
<keyword evidence="1" id="KW-0812">Transmembrane</keyword>
<evidence type="ECO:0000313" key="3">
    <source>
        <dbReference type="EMBL" id="CDS83998.1"/>
    </source>
</evidence>
<dbReference type="EMBL" id="LK933526">
    <property type="protein sequence ID" value="CDT81172.1"/>
    <property type="molecule type" value="Genomic_DNA"/>
</dbReference>
<protein>
    <submittedName>
        <fullName evidence="2">Uncharacterized protein</fullName>
    </submittedName>
</protein>
<accession>A0A031WC34</accession>
<evidence type="ECO:0000313" key="2">
    <source>
        <dbReference type="EMBL" id="CDS83892.1"/>
    </source>
</evidence>
<dbReference type="AlphaFoldDB" id="A0A031WC34"/>
<dbReference type="EMBL" id="LK932475">
    <property type="protein sequence ID" value="CDS83892.1"/>
    <property type="molecule type" value="Genomic_DNA"/>
</dbReference>
<proteinExistence type="predicted"/>
<sequence>MGKVRIGCKKEKYFYVRNPVKSLVDRITENEQFAIYHFTHKYNWRNKVFSILQRLIRLEKSKNELYMYEALVSVSFLWLIMIKNIVLPPIKHKNIINIHMQKILRYIEKYYCFTLY</sequence>
<dbReference type="RefSeq" id="WP_003438887.1">
    <property type="nucleotide sequence ID" value="NZ_BBYB01000180.1"/>
</dbReference>
<feature type="transmembrane region" description="Helical" evidence="1">
    <location>
        <begin position="65"/>
        <end position="86"/>
    </location>
</feature>